<dbReference type="InterPro" id="IPR058653">
    <property type="entry name" value="NfeD2_TM"/>
</dbReference>
<feature type="domain" description="Membrane protein NfeD2 N-terminal transmembrane" evidence="2">
    <location>
        <begin position="1"/>
        <end position="93"/>
    </location>
</feature>
<evidence type="ECO:0000313" key="3">
    <source>
        <dbReference type="EMBL" id="GFR38938.1"/>
    </source>
</evidence>
<sequence>METVYWILFAAGVLLAIITILFGDVFEFAGGGAPYLSPTVIAAFITVFGGTGAFLTIAGDLPPMLTALISLVIALTLTSVILFAVIIPLYRAQTSAAFSSKEMVGKMAEVITPIEPGMKGEIIYEQGGSRLSAPAKTMQDTRIEQGESVWIMDVIGGTFIVEKAGK</sequence>
<dbReference type="EMBL" id="BMAQ01000030">
    <property type="protein sequence ID" value="GFR38938.1"/>
    <property type="molecule type" value="Genomic_DNA"/>
</dbReference>
<evidence type="ECO:0000256" key="1">
    <source>
        <dbReference type="SAM" id="Phobius"/>
    </source>
</evidence>
<evidence type="ECO:0000313" key="4">
    <source>
        <dbReference type="Proteomes" id="UP000654993"/>
    </source>
</evidence>
<reference evidence="3" key="2">
    <citation type="journal article" date="2021" name="Data Brief">
        <title>Draft genome sequence data of the facultative, thermophilic, xylanolytic bacterium Paenibacillus sp. strain DA-C8.</title>
        <authorList>
            <person name="Chhe C."/>
            <person name="Uke A."/>
            <person name="Baramee S."/>
            <person name="Ungkulpasvich U."/>
            <person name="Tachaapaikoon C."/>
            <person name="Pason P."/>
            <person name="Waeonukul R."/>
            <person name="Ratanakhanokchai K."/>
            <person name="Kosugi A."/>
        </authorList>
    </citation>
    <scope>NUCLEOTIDE SEQUENCE</scope>
    <source>
        <strain evidence="3">DA-C8</strain>
    </source>
</reference>
<keyword evidence="4" id="KW-1185">Reference proteome</keyword>
<evidence type="ECO:0000259" key="2">
    <source>
        <dbReference type="Pfam" id="PF25842"/>
    </source>
</evidence>
<dbReference type="AlphaFoldDB" id="A0A916QGC4"/>
<gene>
    <name evidence="3" type="ORF">PRECH8_22340</name>
</gene>
<dbReference type="Pfam" id="PF25842">
    <property type="entry name" value="NfeD_TM"/>
    <property type="match status" value="1"/>
</dbReference>
<reference evidence="3" key="1">
    <citation type="submission" date="2020-08" db="EMBL/GenBank/DDBJ databases">
        <authorList>
            <person name="Uke A."/>
            <person name="Chhe C."/>
            <person name="Baramee S."/>
            <person name="Kosugi A."/>
        </authorList>
    </citation>
    <scope>NUCLEOTIDE SEQUENCE</scope>
    <source>
        <strain evidence="3">DA-C8</strain>
    </source>
</reference>
<keyword evidence="1" id="KW-0472">Membrane</keyword>
<feature type="transmembrane region" description="Helical" evidence="1">
    <location>
        <begin position="64"/>
        <end position="90"/>
    </location>
</feature>
<feature type="transmembrane region" description="Helical" evidence="1">
    <location>
        <begin position="6"/>
        <end position="23"/>
    </location>
</feature>
<organism evidence="3 4">
    <name type="scientific">Insulibacter thermoxylanivorax</name>
    <dbReference type="NCBI Taxonomy" id="2749268"/>
    <lineage>
        <taxon>Bacteria</taxon>
        <taxon>Bacillati</taxon>
        <taxon>Bacillota</taxon>
        <taxon>Bacilli</taxon>
        <taxon>Bacillales</taxon>
        <taxon>Paenibacillaceae</taxon>
        <taxon>Insulibacter</taxon>
    </lineage>
</organism>
<comment type="caution">
    <text evidence="3">The sequence shown here is derived from an EMBL/GenBank/DDBJ whole genome shotgun (WGS) entry which is preliminary data.</text>
</comment>
<proteinExistence type="predicted"/>
<keyword evidence="1" id="KW-0812">Transmembrane</keyword>
<dbReference type="RefSeq" id="WP_200967144.1">
    <property type="nucleotide sequence ID" value="NZ_BMAQ01000030.1"/>
</dbReference>
<keyword evidence="1" id="KW-1133">Transmembrane helix</keyword>
<feature type="transmembrane region" description="Helical" evidence="1">
    <location>
        <begin position="35"/>
        <end position="58"/>
    </location>
</feature>
<name>A0A916QGC4_9BACL</name>
<dbReference type="Gene3D" id="2.40.50.140">
    <property type="entry name" value="Nucleic acid-binding proteins"/>
    <property type="match status" value="1"/>
</dbReference>
<accession>A0A916QGC4</accession>
<dbReference type="InterPro" id="IPR012340">
    <property type="entry name" value="NA-bd_OB-fold"/>
</dbReference>
<protein>
    <recommendedName>
        <fullName evidence="2">Membrane protein NfeD2 N-terminal transmembrane domain-containing protein</fullName>
    </recommendedName>
</protein>
<dbReference type="Proteomes" id="UP000654993">
    <property type="component" value="Unassembled WGS sequence"/>
</dbReference>